<reference evidence="3 4" key="1">
    <citation type="submission" date="2019-02" db="EMBL/GenBank/DDBJ databases">
        <title>Genomic Encyclopedia of Type Strains, Phase IV (KMG-IV): sequencing the most valuable type-strain genomes for metagenomic binning, comparative biology and taxonomic classification.</title>
        <authorList>
            <person name="Goeker M."/>
        </authorList>
    </citation>
    <scope>NUCLEOTIDE SEQUENCE [LARGE SCALE GENOMIC DNA]</scope>
    <source>
        <strain evidence="3 4">DSM 101727</strain>
    </source>
</reference>
<feature type="transmembrane region" description="Helical" evidence="1">
    <location>
        <begin position="230"/>
        <end position="256"/>
    </location>
</feature>
<organism evidence="3 4">
    <name type="scientific">Herbihabitans rhizosphaerae</name>
    <dbReference type="NCBI Taxonomy" id="1872711"/>
    <lineage>
        <taxon>Bacteria</taxon>
        <taxon>Bacillati</taxon>
        <taxon>Actinomycetota</taxon>
        <taxon>Actinomycetes</taxon>
        <taxon>Pseudonocardiales</taxon>
        <taxon>Pseudonocardiaceae</taxon>
        <taxon>Herbihabitans</taxon>
    </lineage>
</organism>
<proteinExistence type="predicted"/>
<dbReference type="Pfam" id="PF03703">
    <property type="entry name" value="bPH_2"/>
    <property type="match status" value="2"/>
</dbReference>
<dbReference type="OrthoDB" id="4121259at2"/>
<feature type="transmembrane region" description="Helical" evidence="1">
    <location>
        <begin position="21"/>
        <end position="44"/>
    </location>
</feature>
<dbReference type="InterPro" id="IPR014529">
    <property type="entry name" value="UCP026631"/>
</dbReference>
<feature type="domain" description="YdbS-like PH" evidence="2">
    <location>
        <begin position="76"/>
        <end position="158"/>
    </location>
</feature>
<dbReference type="PIRSF" id="PIRSF026631">
    <property type="entry name" value="UCP026631"/>
    <property type="match status" value="1"/>
</dbReference>
<keyword evidence="4" id="KW-1185">Reference proteome</keyword>
<evidence type="ECO:0000259" key="2">
    <source>
        <dbReference type="Pfam" id="PF03703"/>
    </source>
</evidence>
<feature type="transmembrane region" description="Helical" evidence="1">
    <location>
        <begin position="50"/>
        <end position="74"/>
    </location>
</feature>
<dbReference type="PANTHER" id="PTHR34473">
    <property type="entry name" value="UPF0699 TRANSMEMBRANE PROTEIN YDBS"/>
    <property type="match status" value="1"/>
</dbReference>
<dbReference type="PANTHER" id="PTHR34473:SF2">
    <property type="entry name" value="UPF0699 TRANSMEMBRANE PROTEIN YDBT"/>
    <property type="match status" value="1"/>
</dbReference>
<evidence type="ECO:0000313" key="4">
    <source>
        <dbReference type="Proteomes" id="UP000294257"/>
    </source>
</evidence>
<dbReference type="InterPro" id="IPR005182">
    <property type="entry name" value="YdbS-like_PH"/>
</dbReference>
<evidence type="ECO:0000256" key="1">
    <source>
        <dbReference type="SAM" id="Phobius"/>
    </source>
</evidence>
<dbReference type="EMBL" id="SGWQ01000013">
    <property type="protein sequence ID" value="RZS32176.1"/>
    <property type="molecule type" value="Genomic_DNA"/>
</dbReference>
<keyword evidence="1" id="KW-0812">Transmembrane</keyword>
<accession>A0A4Q7KF79</accession>
<feature type="transmembrane region" description="Helical" evidence="1">
    <location>
        <begin position="374"/>
        <end position="393"/>
    </location>
</feature>
<keyword evidence="1" id="KW-0472">Membrane</keyword>
<evidence type="ECO:0000313" key="3">
    <source>
        <dbReference type="EMBL" id="RZS32176.1"/>
    </source>
</evidence>
<protein>
    <submittedName>
        <fullName evidence="3">Putative membrane protein</fullName>
    </submittedName>
</protein>
<dbReference type="RefSeq" id="WP_130348005.1">
    <property type="nucleotide sequence ID" value="NZ_SGWQ01000013.1"/>
</dbReference>
<feature type="domain" description="YdbS-like PH" evidence="2">
    <location>
        <begin position="426"/>
        <end position="485"/>
    </location>
</feature>
<feature type="transmembrane region" description="Helical" evidence="1">
    <location>
        <begin position="191"/>
        <end position="210"/>
    </location>
</feature>
<gene>
    <name evidence="3" type="ORF">EV193_11317</name>
</gene>
<sequence length="511" mass="55485">MTASVKSTQDTQWHPLDRRSLGVTAVLVGGALIGAGIPILIGMTRDDKPVGIVLAFGVPGVVLAVALAVLGDYLRWKKFSYRITGDRVESRTGILHRKHLSVHRDRIRSVDVTANPIYRAFGVAKVKIGTGQHGESDDGQVTLDPISRERADELRATLLDRTPTTATPTAVPTSDDAIATLDWKWIRYAPLSVWPVLLGAAAIGVVFKVADWFGAQDTVLHRAWEFIRDLPLWQAILLLVVVVLGVGLICTLGLYVEMWSNYRLEREPGPTLRLQRGFLTKRSVSLEERRLRGIEVVEPLGARFVGAARLEAVATGLAKKAEDEKVASRMLLPEAPLEVAHAVAADVLREQVAPTETVRLIAHPAAARGRRLRWALAGVAAVVVVLVVLGLTVTPVLLHIAWISAIVLTPPAVLAARDAYRNLGHGLSGDYAVTRHGVLARRTVALRRNGIIGWTVRQTPFQRRAGLITLAATTAAVKGAYEFLDMDAHEGVAFADDALPDVLSQFLEPVD</sequence>
<keyword evidence="1" id="KW-1133">Transmembrane helix</keyword>
<dbReference type="AlphaFoldDB" id="A0A4Q7KF79"/>
<dbReference type="Proteomes" id="UP000294257">
    <property type="component" value="Unassembled WGS sequence"/>
</dbReference>
<name>A0A4Q7KF79_9PSEU</name>
<comment type="caution">
    <text evidence="3">The sequence shown here is derived from an EMBL/GenBank/DDBJ whole genome shotgun (WGS) entry which is preliminary data.</text>
</comment>